<sequence length="130" mass="15704">MSIENRKNVVLSIYRQLIYYSKLIIDKNDSRQKVELIKSQFRKNKDIQDSKKIDELLVDSQKKLSFLKISTPRQYGKSYRLSGTYKFQDGKWIEGSETQKGKKRYNDHGIDIMDWNRHQHLLKRMNFMNR</sequence>
<gene>
    <name evidence="2" type="ORF">DLAC_01563</name>
</gene>
<dbReference type="OMA" id="KWIGGNE"/>
<comment type="caution">
    <text evidence="2">The sequence shown here is derived from an EMBL/GenBank/DDBJ whole genome shotgun (WGS) entry which is preliminary data.</text>
</comment>
<dbReference type="EMBL" id="LODT01000006">
    <property type="protein sequence ID" value="KYR01568.1"/>
    <property type="molecule type" value="Genomic_DNA"/>
</dbReference>
<evidence type="ECO:0000313" key="3">
    <source>
        <dbReference type="Proteomes" id="UP000076078"/>
    </source>
</evidence>
<evidence type="ECO:0000313" key="2">
    <source>
        <dbReference type="EMBL" id="KYR01568.1"/>
    </source>
</evidence>
<feature type="domain" description="Complex 1 LYR protein" evidence="1">
    <location>
        <begin position="10"/>
        <end position="64"/>
    </location>
</feature>
<protein>
    <submittedName>
        <fullName evidence="2">LYR motif-containing protein</fullName>
    </submittedName>
</protein>
<name>A0A152A5R9_TIELA</name>
<dbReference type="Pfam" id="PF05347">
    <property type="entry name" value="Complex1_LYR"/>
    <property type="match status" value="1"/>
</dbReference>
<dbReference type="STRING" id="361077.A0A152A5R9"/>
<dbReference type="Proteomes" id="UP000076078">
    <property type="component" value="Unassembled WGS sequence"/>
</dbReference>
<dbReference type="OrthoDB" id="525068at2759"/>
<evidence type="ECO:0000259" key="1">
    <source>
        <dbReference type="Pfam" id="PF05347"/>
    </source>
</evidence>
<proteinExistence type="predicted"/>
<dbReference type="InterPro" id="IPR008011">
    <property type="entry name" value="Complex1_LYR_dom"/>
</dbReference>
<organism evidence="2 3">
    <name type="scientific">Tieghemostelium lacteum</name>
    <name type="common">Slime mold</name>
    <name type="synonym">Dictyostelium lacteum</name>
    <dbReference type="NCBI Taxonomy" id="361077"/>
    <lineage>
        <taxon>Eukaryota</taxon>
        <taxon>Amoebozoa</taxon>
        <taxon>Evosea</taxon>
        <taxon>Eumycetozoa</taxon>
        <taxon>Dictyostelia</taxon>
        <taxon>Dictyosteliales</taxon>
        <taxon>Raperosteliaceae</taxon>
        <taxon>Tieghemostelium</taxon>
    </lineage>
</organism>
<accession>A0A152A5R9</accession>
<dbReference type="AlphaFoldDB" id="A0A152A5R9"/>
<reference evidence="2 3" key="1">
    <citation type="submission" date="2015-12" db="EMBL/GenBank/DDBJ databases">
        <title>Dictyostelia acquired genes for synthesis and detection of signals that induce cell-type specialization by lateral gene transfer from prokaryotes.</title>
        <authorList>
            <person name="Gloeckner G."/>
            <person name="Schaap P."/>
        </authorList>
    </citation>
    <scope>NUCLEOTIDE SEQUENCE [LARGE SCALE GENOMIC DNA]</scope>
    <source>
        <strain evidence="2 3">TK</strain>
    </source>
</reference>
<keyword evidence="3" id="KW-1185">Reference proteome</keyword>
<dbReference type="InParanoid" id="A0A152A5R9"/>